<comment type="catalytic activity">
    <reaction evidence="8">
        <text>oxidized coenzyme F420-0 + GTP + L-glutamate = oxidized coenzyme F420-1 + GDP + phosphate + H(+)</text>
        <dbReference type="Rhea" id="RHEA:30555"/>
        <dbReference type="ChEBI" id="CHEBI:15378"/>
        <dbReference type="ChEBI" id="CHEBI:29985"/>
        <dbReference type="ChEBI" id="CHEBI:37565"/>
        <dbReference type="ChEBI" id="CHEBI:43474"/>
        <dbReference type="ChEBI" id="CHEBI:58189"/>
        <dbReference type="ChEBI" id="CHEBI:59907"/>
        <dbReference type="ChEBI" id="CHEBI:59920"/>
        <dbReference type="EC" id="6.3.2.31"/>
    </reaction>
</comment>
<comment type="pathway">
    <text evidence="8">Cofactor biosynthesis; coenzyme F420 biosynthesis.</text>
</comment>
<protein>
    <recommendedName>
        <fullName evidence="8">Coenzyme F420:L-glutamate ligase</fullName>
        <ecNumber evidence="8">6.3.2.31</ecNumber>
        <ecNumber evidence="8">6.3.2.34</ecNumber>
    </recommendedName>
    <alternativeName>
        <fullName evidence="8">Coenzyme F420-0:L-glutamate ligase</fullName>
    </alternativeName>
    <alternativeName>
        <fullName evidence="8">Coenzyme F420-1:gamma-L-glutamate ligase</fullName>
    </alternativeName>
</protein>
<dbReference type="EC" id="6.3.2.31" evidence="8"/>
<feature type="binding site" evidence="8">
    <location>
        <begin position="216"/>
        <end position="223"/>
    </location>
    <ligand>
        <name>GTP</name>
        <dbReference type="ChEBI" id="CHEBI:37565"/>
    </ligand>
</feature>
<dbReference type="NCBIfam" id="TIGR01916">
    <property type="entry name" value="F420_cofE"/>
    <property type="match status" value="1"/>
</dbReference>
<feature type="binding site" evidence="8">
    <location>
        <position position="116"/>
    </location>
    <ligand>
        <name>GTP</name>
        <dbReference type="ChEBI" id="CHEBI:37565"/>
    </ligand>
</feature>
<evidence type="ECO:0000256" key="2">
    <source>
        <dbReference type="ARBA" id="ARBA00022723"/>
    </source>
</evidence>
<keyword evidence="6 8" id="KW-0342">GTP-binding</keyword>
<evidence type="ECO:0000259" key="9">
    <source>
        <dbReference type="Pfam" id="PF01996"/>
    </source>
</evidence>
<dbReference type="PANTHER" id="PTHR47917:SF1">
    <property type="entry name" value="COENZYME F420:L-GLUTAMATE LIGASE"/>
    <property type="match status" value="1"/>
</dbReference>
<proteinExistence type="inferred from homology"/>
<dbReference type="InterPro" id="IPR002847">
    <property type="entry name" value="F420-0_gamma-glut_ligase-dom"/>
</dbReference>
<feature type="binding site" evidence="8">
    <location>
        <position position="160"/>
    </location>
    <ligand>
        <name>a divalent metal cation</name>
        <dbReference type="ChEBI" id="CHEBI:60240"/>
        <label>1</label>
    </ligand>
</feature>
<dbReference type="InterPro" id="IPR023659">
    <property type="entry name" value="F420_ligase_CofE_arc"/>
</dbReference>
<dbReference type="GO" id="GO:0046872">
    <property type="term" value="F:metal ion binding"/>
    <property type="evidence" value="ECO:0007669"/>
    <property type="project" value="UniProtKB-KW"/>
</dbReference>
<feature type="binding site" evidence="8">
    <location>
        <position position="43"/>
    </location>
    <ligand>
        <name>GTP</name>
        <dbReference type="ChEBI" id="CHEBI:37565"/>
    </ligand>
</feature>
<comment type="function">
    <text evidence="8">Catalyzes the GTP-dependent successive addition of two or more gamma-linked L-glutamates to the L-lactyl phosphodiester of 7,8-didemethyl-8-hydroxy-5-deazariboflavin (F420-0) to form coenzyme F420-0-glutamyl-glutamate (F420-2) or polyglutamated F420 derivatives.</text>
</comment>
<evidence type="ECO:0000256" key="5">
    <source>
        <dbReference type="ARBA" id="ARBA00022958"/>
    </source>
</evidence>
<keyword evidence="1 8" id="KW-0436">Ligase</keyword>
<evidence type="ECO:0000313" key="10">
    <source>
        <dbReference type="EMBL" id="UPW02196.1"/>
    </source>
</evidence>
<dbReference type="GeneID" id="72189969"/>
<feature type="binding site" evidence="8">
    <location>
        <position position="218"/>
    </location>
    <ligand>
        <name>a divalent metal cation</name>
        <dbReference type="ChEBI" id="CHEBI:60240"/>
        <label>2</label>
    </ligand>
</feature>
<sequence>MNVFAVPGLPEVRPGDDLAALVEAQADLRDDDVLLVASTVVSKAEGRRADLEDFPAGPRAREIAERLEAISGEEKDPRFAQAVLEESTEIIVEAPFLLTATKFGHVGVNAGIDRSNVGGAGDGEASDDGADLLLLPERPSESAARIRENLDSDPAVVVTDTSGRPFRHGQRGVAIGWAGIPASRDWRGEEDRDGHELEVTVEAVVDELAAAANLVTGEGDGGLPVAVVRDWEFGDHEGSDNLYRDVDGDFVRQALRGWEFARD</sequence>
<feature type="binding site" evidence="8">
    <location>
        <position position="161"/>
    </location>
    <ligand>
        <name>a divalent metal cation</name>
        <dbReference type="ChEBI" id="CHEBI:60240"/>
        <label>2</label>
    </ligand>
</feature>
<reference evidence="10" key="1">
    <citation type="submission" date="2022-04" db="EMBL/GenBank/DDBJ databases">
        <title>Diverse halophilic archaea isolated from saline environments.</title>
        <authorList>
            <person name="Cui H.-L."/>
        </authorList>
    </citation>
    <scope>NUCLEOTIDE SEQUENCE</scope>
    <source>
        <strain evidence="10">XZYJT40</strain>
    </source>
</reference>
<dbReference type="HAMAP" id="MF_01258">
    <property type="entry name" value="F420_ligase_CofE"/>
    <property type="match status" value="1"/>
</dbReference>
<comment type="cofactor">
    <cofactor evidence="8">
        <name>K(+)</name>
        <dbReference type="ChEBI" id="CHEBI:29103"/>
    </cofactor>
    <text evidence="8">Monovalent cation. The ion could be potassium.</text>
</comment>
<evidence type="ECO:0000256" key="7">
    <source>
        <dbReference type="ARBA" id="ARBA00023211"/>
    </source>
</evidence>
<keyword evidence="5 8" id="KW-0630">Potassium</keyword>
<dbReference type="EC" id="6.3.2.34" evidence="8"/>
<dbReference type="Gene3D" id="3.90.1660.10">
    <property type="entry name" value="CofE-like domain"/>
    <property type="match status" value="1"/>
</dbReference>
<keyword evidence="2 8" id="KW-0479">Metal-binding</keyword>
<dbReference type="AlphaFoldDB" id="A0A8U0INR9"/>
<evidence type="ECO:0000256" key="6">
    <source>
        <dbReference type="ARBA" id="ARBA00023134"/>
    </source>
</evidence>
<dbReference type="EMBL" id="CP096658">
    <property type="protein sequence ID" value="UPW02196.1"/>
    <property type="molecule type" value="Genomic_DNA"/>
</dbReference>
<dbReference type="PANTHER" id="PTHR47917">
    <property type="match status" value="1"/>
</dbReference>
<keyword evidence="7 8" id="KW-0464">Manganese</keyword>
<organism evidence="10 11">
    <name type="scientific">Halorussus gelatinilyticus</name>
    <dbReference type="NCBI Taxonomy" id="2937524"/>
    <lineage>
        <taxon>Archaea</taxon>
        <taxon>Methanobacteriati</taxon>
        <taxon>Methanobacteriota</taxon>
        <taxon>Stenosarchaea group</taxon>
        <taxon>Halobacteria</taxon>
        <taxon>Halobacteriales</taxon>
        <taxon>Haladaptataceae</taxon>
        <taxon>Halorussus</taxon>
    </lineage>
</organism>
<dbReference type="RefSeq" id="WP_248656582.1">
    <property type="nucleotide sequence ID" value="NZ_CP096658.1"/>
</dbReference>
<dbReference type="Pfam" id="PF01996">
    <property type="entry name" value="F420_ligase"/>
    <property type="match status" value="1"/>
</dbReference>
<evidence type="ECO:0000313" key="11">
    <source>
        <dbReference type="Proteomes" id="UP000830434"/>
    </source>
</evidence>
<gene>
    <name evidence="8" type="primary">cofE</name>
    <name evidence="10" type="ORF">M0R88_08900</name>
</gene>
<dbReference type="Proteomes" id="UP000830434">
    <property type="component" value="Chromosome"/>
</dbReference>
<dbReference type="Gene3D" id="3.30.1330.100">
    <property type="entry name" value="CofE-like"/>
    <property type="match status" value="1"/>
</dbReference>
<feature type="binding site" evidence="8">
    <location>
        <position position="113"/>
    </location>
    <ligand>
        <name>a divalent metal cation</name>
        <dbReference type="ChEBI" id="CHEBI:60240"/>
        <label>1</label>
    </ligand>
</feature>
<dbReference type="GO" id="GO:0052618">
    <property type="term" value="F:coenzyme F420-0:L-glutamate ligase activity"/>
    <property type="evidence" value="ECO:0007669"/>
    <property type="project" value="UniProtKB-UniRule"/>
</dbReference>
<dbReference type="GO" id="GO:0052619">
    <property type="term" value="F:coenzyme F420-1:gamma-L-glutamate ligase activity"/>
    <property type="evidence" value="ECO:0007669"/>
    <property type="project" value="UniProtKB-UniRule"/>
</dbReference>
<keyword evidence="4 8" id="KW-0460">Magnesium</keyword>
<comment type="cofactor">
    <cofactor evidence="8">
        <name>Mg(2+)</name>
        <dbReference type="ChEBI" id="CHEBI:18420"/>
    </cofactor>
    <cofactor evidence="8">
        <name>Mn(2+)</name>
        <dbReference type="ChEBI" id="CHEBI:29035"/>
    </cofactor>
    <text evidence="8">Binds 2 divalent metal cations per subunit. The ions could be magnesium and/or manganese.</text>
</comment>
<feature type="binding site" evidence="8">
    <location>
        <begin position="9"/>
        <end position="12"/>
    </location>
    <ligand>
        <name>GTP</name>
        <dbReference type="ChEBI" id="CHEBI:37565"/>
    </ligand>
</feature>
<dbReference type="SUPFAM" id="SSF144010">
    <property type="entry name" value="CofE-like"/>
    <property type="match status" value="1"/>
</dbReference>
<dbReference type="InterPro" id="IPR008225">
    <property type="entry name" value="F420-0_g-glutamyl_ligase"/>
</dbReference>
<evidence type="ECO:0000256" key="4">
    <source>
        <dbReference type="ARBA" id="ARBA00022842"/>
    </source>
</evidence>
<dbReference type="GO" id="GO:0052645">
    <property type="term" value="P:F420-0 metabolic process"/>
    <property type="evidence" value="ECO:0007669"/>
    <property type="project" value="UniProtKB-UniRule"/>
</dbReference>
<comment type="similarity">
    <text evidence="8">Belongs to the CofE family.</text>
</comment>
<keyword evidence="11" id="KW-1185">Reference proteome</keyword>
<keyword evidence="3 8" id="KW-0547">Nucleotide-binding</keyword>
<evidence type="ECO:0000256" key="8">
    <source>
        <dbReference type="HAMAP-Rule" id="MF_01258"/>
    </source>
</evidence>
<evidence type="ECO:0000256" key="1">
    <source>
        <dbReference type="ARBA" id="ARBA00022598"/>
    </source>
</evidence>
<comment type="catalytic activity">
    <reaction evidence="8">
        <text>oxidized coenzyme F420-1 + GTP + L-glutamate = oxidized coenzyme F420-2 + GDP + phosphate + H(+)</text>
        <dbReference type="Rhea" id="RHEA:30523"/>
        <dbReference type="ChEBI" id="CHEBI:15378"/>
        <dbReference type="ChEBI" id="CHEBI:29985"/>
        <dbReference type="ChEBI" id="CHEBI:37565"/>
        <dbReference type="ChEBI" id="CHEBI:43474"/>
        <dbReference type="ChEBI" id="CHEBI:57922"/>
        <dbReference type="ChEBI" id="CHEBI:58189"/>
        <dbReference type="ChEBI" id="CHEBI:59920"/>
        <dbReference type="EC" id="6.3.2.34"/>
    </reaction>
</comment>
<dbReference type="KEGG" id="haxz:M0R88_08900"/>
<feature type="domain" description="Coenzyme F420:L-glutamate ligase-like" evidence="9">
    <location>
        <begin position="9"/>
        <end position="230"/>
    </location>
</feature>
<dbReference type="GO" id="GO:0005525">
    <property type="term" value="F:GTP binding"/>
    <property type="evidence" value="ECO:0007669"/>
    <property type="project" value="UniProtKB-KW"/>
</dbReference>
<feature type="binding site" evidence="8">
    <location>
        <begin position="38"/>
        <end position="39"/>
    </location>
    <ligand>
        <name>GTP</name>
        <dbReference type="ChEBI" id="CHEBI:37565"/>
    </ligand>
</feature>
<comment type="subunit">
    <text evidence="8">Homodimer.</text>
</comment>
<accession>A0A8U0INR9</accession>
<evidence type="ECO:0000256" key="3">
    <source>
        <dbReference type="ARBA" id="ARBA00022741"/>
    </source>
</evidence>
<name>A0A8U0INR9_9EURY</name>
<dbReference type="NCBIfam" id="NF009809">
    <property type="entry name" value="PRK13293.1"/>
    <property type="match status" value="1"/>
</dbReference>